<name>A0ABT6FHX4_9BACT</name>
<sequence>MVRPDGESEESPSEGGRGRSEEVKRRVVEEPGYLESRDEFGYTPLIMAVLGDDPDLTAFLLAREANPDVVTADGYSALLWAVESEAEASTAVLATLIAGGADVNGTGLNGWTPLHMAASRGRVAKARMLLDAGARVDQRATIDGEETPLMEAARGGRPEVVRLLLERGADPSLRDVMLNRSPREIAEDAGFGCNDGIYDYLKENPTPLDADAILDETGIDGEAREQLRSMLANHDMAESYRESADRLAREGGHDEVIWILDEHEARRVGRLRFWLRRRVAFLRRWWSGEIRFSGPYLRWNRPSATDAEGGDDVD</sequence>
<keyword evidence="2 3" id="KW-0040">ANK repeat</keyword>
<comment type="caution">
    <text evidence="5">The sequence shown here is derived from an EMBL/GenBank/DDBJ whole genome shotgun (WGS) entry which is preliminary data.</text>
</comment>
<keyword evidence="6" id="KW-1185">Reference proteome</keyword>
<dbReference type="InterPro" id="IPR036770">
    <property type="entry name" value="Ankyrin_rpt-contain_sf"/>
</dbReference>
<feature type="compositionally biased region" description="Basic and acidic residues" evidence="4">
    <location>
        <begin position="16"/>
        <end position="27"/>
    </location>
</feature>
<evidence type="ECO:0000256" key="4">
    <source>
        <dbReference type="SAM" id="MobiDB-lite"/>
    </source>
</evidence>
<gene>
    <name evidence="5" type="ORF">PZE19_25555</name>
</gene>
<dbReference type="InterPro" id="IPR002110">
    <property type="entry name" value="Ankyrin_rpt"/>
</dbReference>
<feature type="repeat" description="ANK" evidence="3">
    <location>
        <begin position="109"/>
        <end position="141"/>
    </location>
</feature>
<feature type="region of interest" description="Disordered" evidence="4">
    <location>
        <begin position="1"/>
        <end position="27"/>
    </location>
</feature>
<evidence type="ECO:0000256" key="2">
    <source>
        <dbReference type="ARBA" id="ARBA00023043"/>
    </source>
</evidence>
<dbReference type="PANTHER" id="PTHR24134">
    <property type="entry name" value="ANKYRIN REPEAT-CONTAINING PROTEIN DDB_G0279043"/>
    <property type="match status" value="1"/>
</dbReference>
<evidence type="ECO:0000313" key="5">
    <source>
        <dbReference type="EMBL" id="MDG3007145.1"/>
    </source>
</evidence>
<accession>A0ABT6FHX4</accession>
<dbReference type="PROSITE" id="PS50297">
    <property type="entry name" value="ANK_REP_REGION"/>
    <property type="match status" value="2"/>
</dbReference>
<dbReference type="PRINTS" id="PR01415">
    <property type="entry name" value="ANKYRIN"/>
</dbReference>
<protein>
    <submittedName>
        <fullName evidence="5">Ankyrin repeat domain-containing protein</fullName>
    </submittedName>
</protein>
<organism evidence="5 6">
    <name type="scientific">Paludisphaera mucosa</name>
    <dbReference type="NCBI Taxonomy" id="3030827"/>
    <lineage>
        <taxon>Bacteria</taxon>
        <taxon>Pseudomonadati</taxon>
        <taxon>Planctomycetota</taxon>
        <taxon>Planctomycetia</taxon>
        <taxon>Isosphaerales</taxon>
        <taxon>Isosphaeraceae</taxon>
        <taxon>Paludisphaera</taxon>
    </lineage>
</organism>
<feature type="repeat" description="ANK" evidence="3">
    <location>
        <begin position="144"/>
        <end position="176"/>
    </location>
</feature>
<reference evidence="5 6" key="1">
    <citation type="submission" date="2023-03" db="EMBL/GenBank/DDBJ databases">
        <title>Paludisphaera mucosa sp. nov. a novel planctomycete from northern fen.</title>
        <authorList>
            <person name="Ivanova A."/>
        </authorList>
    </citation>
    <scope>NUCLEOTIDE SEQUENCE [LARGE SCALE GENOMIC DNA]</scope>
    <source>
        <strain evidence="5 6">Pla2</strain>
    </source>
</reference>
<proteinExistence type="predicted"/>
<keyword evidence="1" id="KW-0677">Repeat</keyword>
<evidence type="ECO:0000256" key="1">
    <source>
        <dbReference type="ARBA" id="ARBA00022737"/>
    </source>
</evidence>
<dbReference type="Gene3D" id="1.25.40.20">
    <property type="entry name" value="Ankyrin repeat-containing domain"/>
    <property type="match status" value="1"/>
</dbReference>
<dbReference type="EMBL" id="JARRAG010000002">
    <property type="protein sequence ID" value="MDG3007145.1"/>
    <property type="molecule type" value="Genomic_DNA"/>
</dbReference>
<dbReference type="RefSeq" id="WP_277863433.1">
    <property type="nucleotide sequence ID" value="NZ_JARRAG010000002.1"/>
</dbReference>
<dbReference type="Proteomes" id="UP001216907">
    <property type="component" value="Unassembled WGS sequence"/>
</dbReference>
<dbReference type="Pfam" id="PF00023">
    <property type="entry name" value="Ank"/>
    <property type="match status" value="1"/>
</dbReference>
<dbReference type="PROSITE" id="PS50088">
    <property type="entry name" value="ANK_REPEAT"/>
    <property type="match status" value="2"/>
</dbReference>
<dbReference type="SMART" id="SM00248">
    <property type="entry name" value="ANK"/>
    <property type="match status" value="4"/>
</dbReference>
<dbReference type="PANTHER" id="PTHR24134:SF9">
    <property type="entry name" value="ANKYRIN REPEAT AND SOCS BOX PROTEIN 8"/>
    <property type="match status" value="1"/>
</dbReference>
<dbReference type="SUPFAM" id="SSF48403">
    <property type="entry name" value="Ankyrin repeat"/>
    <property type="match status" value="1"/>
</dbReference>
<evidence type="ECO:0000256" key="3">
    <source>
        <dbReference type="PROSITE-ProRule" id="PRU00023"/>
    </source>
</evidence>
<dbReference type="Pfam" id="PF12796">
    <property type="entry name" value="Ank_2"/>
    <property type="match status" value="1"/>
</dbReference>
<evidence type="ECO:0000313" key="6">
    <source>
        <dbReference type="Proteomes" id="UP001216907"/>
    </source>
</evidence>